<proteinExistence type="predicted"/>
<evidence type="ECO:0000313" key="2">
    <source>
        <dbReference type="Proteomes" id="UP000831151"/>
    </source>
</evidence>
<protein>
    <submittedName>
        <fullName evidence="1">IS30 family transposase</fullName>
    </submittedName>
</protein>
<dbReference type="GO" id="GO:0032196">
    <property type="term" value="P:transposition"/>
    <property type="evidence" value="ECO:0007669"/>
    <property type="project" value="TreeGrafter"/>
</dbReference>
<dbReference type="InterPro" id="IPR053392">
    <property type="entry name" value="Transposase_IS30-like"/>
</dbReference>
<dbReference type="GO" id="GO:0005829">
    <property type="term" value="C:cytosol"/>
    <property type="evidence" value="ECO:0007669"/>
    <property type="project" value="TreeGrafter"/>
</dbReference>
<dbReference type="KEGG" id="fms:M1R53_01970"/>
<keyword evidence="2" id="KW-1185">Reference proteome</keyword>
<dbReference type="PANTHER" id="PTHR10948:SF23">
    <property type="entry name" value="TRANSPOSASE INSI FOR INSERTION SEQUENCE ELEMENT IS30A-RELATED"/>
    <property type="match status" value="1"/>
</dbReference>
<dbReference type="InterPro" id="IPR051917">
    <property type="entry name" value="Transposase-Integrase"/>
</dbReference>
<dbReference type="GO" id="GO:0004803">
    <property type="term" value="F:transposase activity"/>
    <property type="evidence" value="ECO:0007669"/>
    <property type="project" value="TreeGrafter"/>
</dbReference>
<evidence type="ECO:0000313" key="1">
    <source>
        <dbReference type="EMBL" id="UQK59447.1"/>
    </source>
</evidence>
<dbReference type="GO" id="GO:0003676">
    <property type="term" value="F:nucleic acid binding"/>
    <property type="evidence" value="ECO:0007669"/>
    <property type="project" value="InterPro"/>
</dbReference>
<organism evidence="1 2">
    <name type="scientific">Fenollaria massiliensis</name>
    <dbReference type="NCBI Taxonomy" id="938288"/>
    <lineage>
        <taxon>Bacteria</taxon>
        <taxon>Bacillati</taxon>
        <taxon>Bacillota</taxon>
        <taxon>Clostridia</taxon>
        <taxon>Eubacteriales</taxon>
        <taxon>Fenollaria</taxon>
    </lineage>
</organism>
<gene>
    <name evidence="1" type="ORF">M1R53_01970</name>
</gene>
<dbReference type="SUPFAM" id="SSF53098">
    <property type="entry name" value="Ribonuclease H-like"/>
    <property type="match status" value="1"/>
</dbReference>
<name>A0A9E7DKI4_9FIRM</name>
<dbReference type="NCBIfam" id="NF033563">
    <property type="entry name" value="transpos_IS30"/>
    <property type="match status" value="1"/>
</dbReference>
<dbReference type="InterPro" id="IPR036397">
    <property type="entry name" value="RNaseH_sf"/>
</dbReference>
<dbReference type="Proteomes" id="UP000831151">
    <property type="component" value="Chromosome"/>
</dbReference>
<reference evidence="1" key="1">
    <citation type="submission" date="2022-04" db="EMBL/GenBank/DDBJ databases">
        <title>Complete genome sequences of Ezakiella coagulans and Fenollaria massiliensis.</title>
        <authorList>
            <person name="France M.T."/>
            <person name="Clifford J."/>
            <person name="Narina S."/>
            <person name="Rutt L."/>
            <person name="Ravel J."/>
        </authorList>
    </citation>
    <scope>NUCLEOTIDE SEQUENCE</scope>
    <source>
        <strain evidence="1">C0061C2</strain>
    </source>
</reference>
<dbReference type="PANTHER" id="PTHR10948">
    <property type="entry name" value="TRANSPOSASE"/>
    <property type="match status" value="1"/>
</dbReference>
<dbReference type="EMBL" id="CP096649">
    <property type="protein sequence ID" value="UQK59447.1"/>
    <property type="molecule type" value="Genomic_DNA"/>
</dbReference>
<dbReference type="Gene3D" id="3.30.420.10">
    <property type="entry name" value="Ribonuclease H-like superfamily/Ribonuclease H"/>
    <property type="match status" value="1"/>
</dbReference>
<accession>A0A9E7DKI4</accession>
<dbReference type="InterPro" id="IPR012337">
    <property type="entry name" value="RNaseH-like_sf"/>
</dbReference>
<sequence>MPNGAVKTITCDLGKEFAGCKRIKEELNTKIYFADPYCVWQKGRNENSNGLLREFYPKHMDLFKTNEKEV</sequence>
<dbReference type="AlphaFoldDB" id="A0A9E7DKI4"/>